<name>A0ABW6A9I4_9BACT</name>
<reference evidence="4" key="1">
    <citation type="journal article" date="2019" name="Int. J. Syst. Evol. Microbiol.">
        <title>The Global Catalogue of Microorganisms (GCM) 10K type strain sequencing project: providing services to taxonomists for standard genome sequencing and annotation.</title>
        <authorList>
            <consortium name="The Broad Institute Genomics Platform"/>
            <consortium name="The Broad Institute Genome Sequencing Center for Infectious Disease"/>
            <person name="Wu L."/>
            <person name="Ma J."/>
        </authorList>
    </citation>
    <scope>NUCLEOTIDE SEQUENCE [LARGE SCALE GENOMIC DNA]</scope>
    <source>
        <strain evidence="4">KCTC 23299</strain>
    </source>
</reference>
<feature type="transmembrane region" description="Helical" evidence="1">
    <location>
        <begin position="114"/>
        <end position="142"/>
    </location>
</feature>
<dbReference type="InterPro" id="IPR036890">
    <property type="entry name" value="HATPase_C_sf"/>
</dbReference>
<dbReference type="SUPFAM" id="SSF55874">
    <property type="entry name" value="ATPase domain of HSP90 chaperone/DNA topoisomerase II/histidine kinase"/>
    <property type="match status" value="1"/>
</dbReference>
<gene>
    <name evidence="3" type="ORF">ACFS6H_16360</name>
</gene>
<keyword evidence="1" id="KW-1133">Transmembrane helix</keyword>
<keyword evidence="3" id="KW-0808">Transferase</keyword>
<dbReference type="Pfam" id="PF06580">
    <property type="entry name" value="His_kinase"/>
    <property type="match status" value="1"/>
</dbReference>
<feature type="transmembrane region" description="Helical" evidence="1">
    <location>
        <begin position="76"/>
        <end position="94"/>
    </location>
</feature>
<feature type="domain" description="Signal transduction histidine kinase internal region" evidence="2">
    <location>
        <begin position="159"/>
        <end position="235"/>
    </location>
</feature>
<keyword evidence="4" id="KW-1185">Reference proteome</keyword>
<keyword evidence="1" id="KW-0472">Membrane</keyword>
<feature type="transmembrane region" description="Helical" evidence="1">
    <location>
        <begin position="12"/>
        <end position="31"/>
    </location>
</feature>
<dbReference type="RefSeq" id="WP_386101334.1">
    <property type="nucleotide sequence ID" value="NZ_JBHUOZ010000003.1"/>
</dbReference>
<proteinExistence type="predicted"/>
<dbReference type="InterPro" id="IPR050640">
    <property type="entry name" value="Bact_2-comp_sensor_kinase"/>
</dbReference>
<dbReference type="GO" id="GO:0004673">
    <property type="term" value="F:protein histidine kinase activity"/>
    <property type="evidence" value="ECO:0007669"/>
    <property type="project" value="UniProtKB-EC"/>
</dbReference>
<dbReference type="PANTHER" id="PTHR34220:SF7">
    <property type="entry name" value="SENSOR HISTIDINE KINASE YPDA"/>
    <property type="match status" value="1"/>
</dbReference>
<evidence type="ECO:0000259" key="2">
    <source>
        <dbReference type="Pfam" id="PF06580"/>
    </source>
</evidence>
<accession>A0ABW6A9I4</accession>
<comment type="caution">
    <text evidence="3">The sequence shown here is derived from an EMBL/GenBank/DDBJ whole genome shotgun (WGS) entry which is preliminary data.</text>
</comment>
<dbReference type="Proteomes" id="UP001597511">
    <property type="component" value="Unassembled WGS sequence"/>
</dbReference>
<dbReference type="EMBL" id="JBHUOZ010000003">
    <property type="protein sequence ID" value="MFD2921301.1"/>
    <property type="molecule type" value="Genomic_DNA"/>
</dbReference>
<organism evidence="3 4">
    <name type="scientific">Terrimonas rubra</name>
    <dbReference type="NCBI Taxonomy" id="1035890"/>
    <lineage>
        <taxon>Bacteria</taxon>
        <taxon>Pseudomonadati</taxon>
        <taxon>Bacteroidota</taxon>
        <taxon>Chitinophagia</taxon>
        <taxon>Chitinophagales</taxon>
        <taxon>Chitinophagaceae</taxon>
        <taxon>Terrimonas</taxon>
    </lineage>
</organism>
<keyword evidence="1" id="KW-0812">Transmembrane</keyword>
<feature type="transmembrane region" description="Helical" evidence="1">
    <location>
        <begin position="43"/>
        <end position="64"/>
    </location>
</feature>
<sequence length="344" mass="40885">MPYQRSLSVKKEVTIHIVFWLIAAYFTLIKFNNTKLELVPLHVFEITWAFIFVSSFYFNYLLVLPRLIRPFRWKKVFTGILCNIVFFILLRYLLEEVLAYRLFGFKNYFKGTPLWYYIFDNLYYSTLPMILSTFFWLVIFVIRLYDYNNYIVEEQKSTEIKFLKAQINPHFIFNTLNNIYSMVYFQSPRSLSAIEKLSSIMRFTTYESQKEKIRLTDELNYIQSYIQLEELRHEQEDFVNTSIMISEQQIMIPPYILSPFVENALKHGQVATETPIEVQLQATPNTLTFTVTNTIGQQKKDKLGGIGLENVKRRLEIYYPGKHQLTIHNTNNIFTIQLSIQLAS</sequence>
<evidence type="ECO:0000313" key="3">
    <source>
        <dbReference type="EMBL" id="MFD2921301.1"/>
    </source>
</evidence>
<protein>
    <submittedName>
        <fullName evidence="3">Sensor histidine kinase</fullName>
        <ecNumber evidence="3">2.7.13.3</ecNumber>
    </submittedName>
</protein>
<evidence type="ECO:0000313" key="4">
    <source>
        <dbReference type="Proteomes" id="UP001597511"/>
    </source>
</evidence>
<dbReference type="InterPro" id="IPR010559">
    <property type="entry name" value="Sig_transdc_His_kin_internal"/>
</dbReference>
<dbReference type="PANTHER" id="PTHR34220">
    <property type="entry name" value="SENSOR HISTIDINE KINASE YPDA"/>
    <property type="match status" value="1"/>
</dbReference>
<dbReference type="EC" id="2.7.13.3" evidence="3"/>
<evidence type="ECO:0000256" key="1">
    <source>
        <dbReference type="SAM" id="Phobius"/>
    </source>
</evidence>
<dbReference type="Gene3D" id="3.30.565.10">
    <property type="entry name" value="Histidine kinase-like ATPase, C-terminal domain"/>
    <property type="match status" value="1"/>
</dbReference>
<keyword evidence="3" id="KW-0418">Kinase</keyword>